<dbReference type="SUPFAM" id="SSF55347">
    <property type="entry name" value="Glyceraldehyde-3-phosphate dehydrogenase-like, C-terminal domain"/>
    <property type="match status" value="1"/>
</dbReference>
<dbReference type="EMBL" id="JBHULC010000038">
    <property type="protein sequence ID" value="MFD2523369.1"/>
    <property type="molecule type" value="Genomic_DNA"/>
</dbReference>
<gene>
    <name evidence="3" type="ORF">ACFSR2_20900</name>
</gene>
<dbReference type="InterPro" id="IPR006311">
    <property type="entry name" value="TAT_signal"/>
</dbReference>
<dbReference type="PROSITE" id="PS51318">
    <property type="entry name" value="TAT"/>
    <property type="match status" value="1"/>
</dbReference>
<name>A0ABW5JDM3_9BACT</name>
<dbReference type="PANTHER" id="PTHR43818:SF5">
    <property type="entry name" value="OXIDOREDUCTASE FAMILY PROTEIN"/>
    <property type="match status" value="1"/>
</dbReference>
<comment type="caution">
    <text evidence="3">The sequence shown here is derived from an EMBL/GenBank/DDBJ whole genome shotgun (WGS) entry which is preliminary data.</text>
</comment>
<organism evidence="3 4">
    <name type="scientific">Emticicia soli</name>
    <dbReference type="NCBI Taxonomy" id="2027878"/>
    <lineage>
        <taxon>Bacteria</taxon>
        <taxon>Pseudomonadati</taxon>
        <taxon>Bacteroidota</taxon>
        <taxon>Cytophagia</taxon>
        <taxon>Cytophagales</taxon>
        <taxon>Leadbetterellaceae</taxon>
        <taxon>Emticicia</taxon>
    </lineage>
</organism>
<feature type="domain" description="Gfo/Idh/MocA-like oxidoreductase bacterial type C-terminal" evidence="2">
    <location>
        <begin position="205"/>
        <end position="274"/>
    </location>
</feature>
<feature type="domain" description="Gfo/Idh/MocA-like oxidoreductase N-terminal" evidence="1">
    <location>
        <begin position="42"/>
        <end position="165"/>
    </location>
</feature>
<dbReference type="Proteomes" id="UP001597510">
    <property type="component" value="Unassembled WGS sequence"/>
</dbReference>
<dbReference type="RefSeq" id="WP_340233077.1">
    <property type="nucleotide sequence ID" value="NZ_JBBEWC010000001.1"/>
</dbReference>
<dbReference type="Pfam" id="PF19051">
    <property type="entry name" value="GFO_IDH_MocA_C2"/>
    <property type="match status" value="1"/>
</dbReference>
<evidence type="ECO:0000313" key="4">
    <source>
        <dbReference type="Proteomes" id="UP001597510"/>
    </source>
</evidence>
<dbReference type="Pfam" id="PF01408">
    <property type="entry name" value="GFO_IDH_MocA"/>
    <property type="match status" value="1"/>
</dbReference>
<dbReference type="InterPro" id="IPR050463">
    <property type="entry name" value="Gfo/Idh/MocA_oxidrdct_glycsds"/>
</dbReference>
<dbReference type="InterPro" id="IPR043906">
    <property type="entry name" value="Gfo/Idh/MocA_OxRdtase_bact_C"/>
</dbReference>
<dbReference type="Gene3D" id="3.40.50.720">
    <property type="entry name" value="NAD(P)-binding Rossmann-like Domain"/>
    <property type="match status" value="1"/>
</dbReference>
<dbReference type="PANTHER" id="PTHR43818">
    <property type="entry name" value="BCDNA.GH03377"/>
    <property type="match status" value="1"/>
</dbReference>
<evidence type="ECO:0000313" key="3">
    <source>
        <dbReference type="EMBL" id="MFD2523369.1"/>
    </source>
</evidence>
<evidence type="ECO:0000259" key="2">
    <source>
        <dbReference type="Pfam" id="PF19051"/>
    </source>
</evidence>
<keyword evidence="4" id="KW-1185">Reference proteome</keyword>
<protein>
    <submittedName>
        <fullName evidence="3">Gfo/Idh/MocA family protein</fullName>
    </submittedName>
</protein>
<dbReference type="SUPFAM" id="SSF51735">
    <property type="entry name" value="NAD(P)-binding Rossmann-fold domains"/>
    <property type="match status" value="1"/>
</dbReference>
<dbReference type="Gene3D" id="3.30.360.10">
    <property type="entry name" value="Dihydrodipicolinate Reductase, domain 2"/>
    <property type="match status" value="1"/>
</dbReference>
<dbReference type="InterPro" id="IPR000683">
    <property type="entry name" value="Gfo/Idh/MocA-like_OxRdtase_N"/>
</dbReference>
<accession>A0ABW5JDM3</accession>
<evidence type="ECO:0000259" key="1">
    <source>
        <dbReference type="Pfam" id="PF01408"/>
    </source>
</evidence>
<reference evidence="4" key="1">
    <citation type="journal article" date="2019" name="Int. J. Syst. Evol. Microbiol.">
        <title>The Global Catalogue of Microorganisms (GCM) 10K type strain sequencing project: providing services to taxonomists for standard genome sequencing and annotation.</title>
        <authorList>
            <consortium name="The Broad Institute Genomics Platform"/>
            <consortium name="The Broad Institute Genome Sequencing Center for Infectious Disease"/>
            <person name="Wu L."/>
            <person name="Ma J."/>
        </authorList>
    </citation>
    <scope>NUCLEOTIDE SEQUENCE [LARGE SCALE GENOMIC DNA]</scope>
    <source>
        <strain evidence="4">KCTC 52344</strain>
    </source>
</reference>
<sequence length="441" mass="48996">MSSRRNFIKNTATAIGGLGLIELLPLEVLASIRKKVAPSDRINVGLIGVKNQGFNNIRAFLKLSEINLVAICDVDEDQIAKRKADLSKAGFPNLTVYKDYRKMLEDKNLDVIIVATPDHWHCLQLVDSLSAGKHVYVEKPIANSIGEAKAMVRAVEASGKVVQVNQWQRSQKHFKDAVAFVHSGKLGTIINTKTWMYRGTTPLAAVPNSATPAGVDYDLWLGPAAKRPFNSNRFHYEFRWFWDYAGGLMCDWGVHLLDIMLWGMNAKEPLSVSSVGGKRILTNDARETPDYINVMYDYGNFTNTWEHYMGTGAGQYGRGHGIAFIGTKGTLVVSRTGWEVIPEREGQGFRMEAVPFIEKSDIGMDLHIQNFVEVMKNGKLDQLACPIHTGATVALNAHMGNISLRSRGKINWDAAKGKFDNKTANALIKPTYHNGFVFPKV</sequence>
<dbReference type="InterPro" id="IPR036291">
    <property type="entry name" value="NAD(P)-bd_dom_sf"/>
</dbReference>
<proteinExistence type="predicted"/>